<name>A0A3A4RA67_9BACT</name>
<evidence type="ECO:0000313" key="2">
    <source>
        <dbReference type="Proteomes" id="UP000266426"/>
    </source>
</evidence>
<evidence type="ECO:0008006" key="3">
    <source>
        <dbReference type="Google" id="ProtNLM"/>
    </source>
</evidence>
<reference evidence="1 2" key="1">
    <citation type="journal article" date="2017" name="ISME J.">
        <title>Energy and carbon metabolisms in a deep terrestrial subsurface fluid microbial community.</title>
        <authorList>
            <person name="Momper L."/>
            <person name="Jungbluth S.P."/>
            <person name="Lee M.D."/>
            <person name="Amend J.P."/>
        </authorList>
    </citation>
    <scope>NUCLEOTIDE SEQUENCE [LARGE SCALE GENOMIC DNA]</scope>
    <source>
        <strain evidence="1">SURF_26</strain>
    </source>
</reference>
<dbReference type="Proteomes" id="UP000266426">
    <property type="component" value="Unassembled WGS sequence"/>
</dbReference>
<protein>
    <recommendedName>
        <fullName evidence="3">Cthe-2314-like HEPN domain-containing protein</fullName>
    </recommendedName>
</protein>
<sequence>MSDKKQTNSIVSQYLSNSKWHSCEEFLYAIEDKIRKIEYHRKQEEEQGGFIYYKPHPKEPKIIESSERLFNCATEIEAMIQVTNSLFDVLLQIVNRLLLTNPLDEENVKFKDLKNNLQNQSLCTKLTTLLNSDEFQYIRDFCNYIKHRKLIYNKSQINVNFKDKNGNLAKDLKPTYWSFQGFQGKNSTHQEKKSADIKAYADKVVNEILKLLNDLNTIL</sequence>
<gene>
    <name evidence="1" type="ORF">C4541_00845</name>
</gene>
<dbReference type="AlphaFoldDB" id="A0A3A4RA67"/>
<organism evidence="1 2">
    <name type="scientific">Candidatus Auribacter fodinae</name>
    <dbReference type="NCBI Taxonomy" id="2093366"/>
    <lineage>
        <taxon>Bacteria</taxon>
        <taxon>Pseudomonadati</taxon>
        <taxon>Candidatus Auribacterota</taxon>
        <taxon>Candidatus Auribacteria</taxon>
        <taxon>Candidatus Auribacterales</taxon>
        <taxon>Candidatus Auribacteraceae</taxon>
        <taxon>Candidatus Auribacter</taxon>
    </lineage>
</organism>
<proteinExistence type="predicted"/>
<accession>A0A3A4RA67</accession>
<evidence type="ECO:0000313" key="1">
    <source>
        <dbReference type="EMBL" id="RJP61879.1"/>
    </source>
</evidence>
<dbReference type="EMBL" id="QZJZ01000007">
    <property type="protein sequence ID" value="RJP61879.1"/>
    <property type="molecule type" value="Genomic_DNA"/>
</dbReference>
<comment type="caution">
    <text evidence="1">The sequence shown here is derived from an EMBL/GenBank/DDBJ whole genome shotgun (WGS) entry which is preliminary data.</text>
</comment>